<dbReference type="EMBL" id="BPLR01018563">
    <property type="protein sequence ID" value="GIZ00584.1"/>
    <property type="molecule type" value="Genomic_DNA"/>
</dbReference>
<evidence type="ECO:0000313" key="3">
    <source>
        <dbReference type="Proteomes" id="UP001054945"/>
    </source>
</evidence>
<comment type="caution">
    <text evidence="2">The sequence shown here is derived from an EMBL/GenBank/DDBJ whole genome shotgun (WGS) entry which is preliminary data.</text>
</comment>
<name>A0AAV4Y239_CAEEX</name>
<dbReference type="Proteomes" id="UP001054945">
    <property type="component" value="Unassembled WGS sequence"/>
</dbReference>
<feature type="region of interest" description="Disordered" evidence="1">
    <location>
        <begin position="46"/>
        <end position="69"/>
    </location>
</feature>
<accession>A0AAV4Y239</accession>
<organism evidence="2 3">
    <name type="scientific">Caerostris extrusa</name>
    <name type="common">Bark spider</name>
    <name type="synonym">Caerostris bankana</name>
    <dbReference type="NCBI Taxonomy" id="172846"/>
    <lineage>
        <taxon>Eukaryota</taxon>
        <taxon>Metazoa</taxon>
        <taxon>Ecdysozoa</taxon>
        <taxon>Arthropoda</taxon>
        <taxon>Chelicerata</taxon>
        <taxon>Arachnida</taxon>
        <taxon>Araneae</taxon>
        <taxon>Araneomorphae</taxon>
        <taxon>Entelegynae</taxon>
        <taxon>Araneoidea</taxon>
        <taxon>Araneidae</taxon>
        <taxon>Caerostris</taxon>
    </lineage>
</organism>
<evidence type="ECO:0000256" key="1">
    <source>
        <dbReference type="SAM" id="MobiDB-lite"/>
    </source>
</evidence>
<keyword evidence="3" id="KW-1185">Reference proteome</keyword>
<evidence type="ECO:0000313" key="2">
    <source>
        <dbReference type="EMBL" id="GIZ00584.1"/>
    </source>
</evidence>
<dbReference type="AlphaFoldDB" id="A0AAV4Y239"/>
<reference evidence="2 3" key="1">
    <citation type="submission" date="2021-06" db="EMBL/GenBank/DDBJ databases">
        <title>Caerostris extrusa draft genome.</title>
        <authorList>
            <person name="Kono N."/>
            <person name="Arakawa K."/>
        </authorList>
    </citation>
    <scope>NUCLEOTIDE SEQUENCE [LARGE SCALE GENOMIC DNA]</scope>
</reference>
<protein>
    <submittedName>
        <fullName evidence="2">Uncharacterized protein</fullName>
    </submittedName>
</protein>
<sequence>MVQTTELIRITFARNSPYQPSAKLSHLRNPIQKLSRKAFMQCKCFSHGKRKSGTASEDQRSGAPEGGSLNWLPYPQIVAENNRMTFKPGVALPGSIHSSQCYPLAKMRRSVGLSGKNPQNTCGNVLVLTWG</sequence>
<proteinExistence type="predicted"/>
<gene>
    <name evidence="2" type="ORF">CEXT_276241</name>
</gene>